<keyword evidence="6" id="KW-1133">Transmembrane helix</keyword>
<evidence type="ECO:0000256" key="2">
    <source>
        <dbReference type="ARBA" id="ARBA00022771"/>
    </source>
</evidence>
<evidence type="ECO:0000259" key="7">
    <source>
        <dbReference type="PROSITE" id="PS50089"/>
    </source>
</evidence>
<gene>
    <name evidence="8" type="primary">LOC109687393</name>
</gene>
<dbReference type="PROSITE" id="PS50089">
    <property type="entry name" value="ZF_RING_2"/>
    <property type="match status" value="1"/>
</dbReference>
<keyword evidence="6" id="KW-0472">Membrane</keyword>
<evidence type="ECO:0000256" key="1">
    <source>
        <dbReference type="ARBA" id="ARBA00022723"/>
    </source>
</evidence>
<evidence type="ECO:0000313" key="8">
    <source>
        <dbReference type="RefSeq" id="XP_020020856.1"/>
    </source>
</evidence>
<feature type="domain" description="RING-type" evidence="7">
    <location>
        <begin position="193"/>
        <end position="242"/>
    </location>
</feature>
<organism evidence="8">
    <name type="scientific">Castor canadensis</name>
    <name type="common">American beaver</name>
    <dbReference type="NCBI Taxonomy" id="51338"/>
    <lineage>
        <taxon>Eukaryota</taxon>
        <taxon>Metazoa</taxon>
        <taxon>Chordata</taxon>
        <taxon>Craniata</taxon>
        <taxon>Vertebrata</taxon>
        <taxon>Euteleostomi</taxon>
        <taxon>Mammalia</taxon>
        <taxon>Eutheria</taxon>
        <taxon>Euarchontoglires</taxon>
        <taxon>Glires</taxon>
        <taxon>Rodentia</taxon>
        <taxon>Castorimorpha</taxon>
        <taxon>Castoridae</taxon>
        <taxon>Castor</taxon>
    </lineage>
</organism>
<dbReference type="InterPro" id="IPR013083">
    <property type="entry name" value="Znf_RING/FYVE/PHD"/>
</dbReference>
<evidence type="ECO:0000256" key="4">
    <source>
        <dbReference type="PROSITE-ProRule" id="PRU00175"/>
    </source>
</evidence>
<dbReference type="OrthoDB" id="8062037at2759"/>
<dbReference type="GO" id="GO:0008270">
    <property type="term" value="F:zinc ion binding"/>
    <property type="evidence" value="ECO:0007669"/>
    <property type="project" value="UniProtKB-KW"/>
</dbReference>
<feature type="region of interest" description="Disordered" evidence="5">
    <location>
        <begin position="101"/>
        <end position="169"/>
    </location>
</feature>
<dbReference type="GO" id="GO:0070534">
    <property type="term" value="P:protein K63-linked ubiquitination"/>
    <property type="evidence" value="ECO:0007669"/>
    <property type="project" value="TreeGrafter"/>
</dbReference>
<name>A0A8B7UMK3_CASCN</name>
<dbReference type="AlphaFoldDB" id="A0A8B7UMK3"/>
<dbReference type="SUPFAM" id="SSF57850">
    <property type="entry name" value="RING/U-box"/>
    <property type="match status" value="1"/>
</dbReference>
<feature type="region of interest" description="Disordered" evidence="5">
    <location>
        <begin position="44"/>
        <end position="85"/>
    </location>
</feature>
<dbReference type="GO" id="GO:0043161">
    <property type="term" value="P:proteasome-mediated ubiquitin-dependent protein catabolic process"/>
    <property type="evidence" value="ECO:0007669"/>
    <property type="project" value="TreeGrafter"/>
</dbReference>
<sequence>MVPPLGRASDSESGNPVGGVGQVSGQLGAEEYLVSQAVADTRGIGPCHNQAQSRSGWEQHCVGPRDTGAGTPPGSNGVQNLPGPRATLTFTPLIIATLESPSTHPDFCPGGPTLSSNDGSSGPTSPPWASLSPQHLDPLCHLPANEGNDLGTPQRSRTPDSEPLLGNTDLPGAWALSTVGELEEGEGQGEEECPICTEPYRPGEHQRILLNCGHSLCVGCLHQLLGMAPCADLGRVRCPLCRQKTPMLEWEICRLQEELLQADGPQCPPPSPPPTPPLRGPGPWGSLEHRYQLRFLAGPVGGRGCLPFLPCPPCLGTWLWTLRERGPCARRLALLSLLALELLGLLLIFTPLMLLGVLLMLLDRSGR</sequence>
<dbReference type="GO" id="GO:0051865">
    <property type="term" value="P:protein autoubiquitination"/>
    <property type="evidence" value="ECO:0007669"/>
    <property type="project" value="TreeGrafter"/>
</dbReference>
<dbReference type="PANTHER" id="PTHR22791:SF23">
    <property type="entry name" value="RING-TYPE DOMAIN-CONTAINING PROTEIN"/>
    <property type="match status" value="1"/>
</dbReference>
<dbReference type="InterPro" id="IPR017907">
    <property type="entry name" value="Znf_RING_CS"/>
</dbReference>
<reference evidence="8" key="1">
    <citation type="submission" date="2025-08" db="UniProtKB">
        <authorList>
            <consortium name="RefSeq"/>
        </authorList>
    </citation>
    <scope>IDENTIFICATION</scope>
    <source>
        <tissue evidence="8">Leukocyte</tissue>
    </source>
</reference>
<keyword evidence="3" id="KW-0862">Zinc</keyword>
<feature type="compositionally biased region" description="Polar residues" evidence="5">
    <location>
        <begin position="113"/>
        <end position="123"/>
    </location>
</feature>
<dbReference type="RefSeq" id="XP_020020856.1">
    <property type="nucleotide sequence ID" value="XM_020165267.1"/>
</dbReference>
<dbReference type="KEGG" id="ccan:109687393"/>
<dbReference type="GO" id="GO:0070585">
    <property type="term" value="P:protein localization to mitochondrion"/>
    <property type="evidence" value="ECO:0007669"/>
    <property type="project" value="TreeGrafter"/>
</dbReference>
<evidence type="ECO:0000256" key="5">
    <source>
        <dbReference type="SAM" id="MobiDB-lite"/>
    </source>
</evidence>
<dbReference type="GO" id="GO:0005789">
    <property type="term" value="C:endoplasmic reticulum membrane"/>
    <property type="evidence" value="ECO:0007669"/>
    <property type="project" value="TreeGrafter"/>
</dbReference>
<proteinExistence type="predicted"/>
<dbReference type="SMART" id="SM00184">
    <property type="entry name" value="RING"/>
    <property type="match status" value="1"/>
</dbReference>
<keyword evidence="2 4" id="KW-0863">Zinc-finger</keyword>
<feature type="region of interest" description="Disordered" evidence="5">
    <location>
        <begin position="1"/>
        <end position="23"/>
    </location>
</feature>
<dbReference type="PANTHER" id="PTHR22791">
    <property type="entry name" value="RING-TYPE DOMAIN-CONTAINING PROTEIN"/>
    <property type="match status" value="1"/>
</dbReference>
<accession>A0A8B7UMK3</accession>
<evidence type="ECO:0000256" key="6">
    <source>
        <dbReference type="SAM" id="Phobius"/>
    </source>
</evidence>
<dbReference type="GO" id="GO:0061630">
    <property type="term" value="F:ubiquitin protein ligase activity"/>
    <property type="evidence" value="ECO:0007669"/>
    <property type="project" value="TreeGrafter"/>
</dbReference>
<dbReference type="InterPro" id="IPR001841">
    <property type="entry name" value="Znf_RING"/>
</dbReference>
<feature type="transmembrane region" description="Helical" evidence="6">
    <location>
        <begin position="332"/>
        <end position="362"/>
    </location>
</feature>
<dbReference type="PROSITE" id="PS00518">
    <property type="entry name" value="ZF_RING_1"/>
    <property type="match status" value="1"/>
</dbReference>
<dbReference type="InterPro" id="IPR051435">
    <property type="entry name" value="RING_finger_E3_ubiq-ligases"/>
</dbReference>
<dbReference type="GO" id="GO:0035519">
    <property type="term" value="P:protein K29-linked ubiquitination"/>
    <property type="evidence" value="ECO:0007669"/>
    <property type="project" value="TreeGrafter"/>
</dbReference>
<dbReference type="GO" id="GO:0070059">
    <property type="term" value="P:intrinsic apoptotic signaling pathway in response to endoplasmic reticulum stress"/>
    <property type="evidence" value="ECO:0007669"/>
    <property type="project" value="TreeGrafter"/>
</dbReference>
<keyword evidence="1" id="KW-0479">Metal-binding</keyword>
<evidence type="ECO:0000256" key="3">
    <source>
        <dbReference type="ARBA" id="ARBA00022833"/>
    </source>
</evidence>
<dbReference type="Pfam" id="PF14634">
    <property type="entry name" value="zf-RING_5"/>
    <property type="match status" value="1"/>
</dbReference>
<dbReference type="Gene3D" id="3.30.40.10">
    <property type="entry name" value="Zinc/RING finger domain, C3HC4 (zinc finger)"/>
    <property type="match status" value="1"/>
</dbReference>
<keyword evidence="6" id="KW-0812">Transmembrane</keyword>
<protein>
    <submittedName>
        <fullName evidence="8">Uncharacterized protein LOC109687393</fullName>
    </submittedName>
</protein>